<evidence type="ECO:0000313" key="1">
    <source>
        <dbReference type="EMBL" id="KAH7931059.1"/>
    </source>
</evidence>
<organism evidence="1 2">
    <name type="scientific">Leucogyrophana mollusca</name>
    <dbReference type="NCBI Taxonomy" id="85980"/>
    <lineage>
        <taxon>Eukaryota</taxon>
        <taxon>Fungi</taxon>
        <taxon>Dikarya</taxon>
        <taxon>Basidiomycota</taxon>
        <taxon>Agaricomycotina</taxon>
        <taxon>Agaricomycetes</taxon>
        <taxon>Agaricomycetidae</taxon>
        <taxon>Boletales</taxon>
        <taxon>Boletales incertae sedis</taxon>
        <taxon>Leucogyrophana</taxon>
    </lineage>
</organism>
<protein>
    <submittedName>
        <fullName evidence="1">Uncharacterized protein</fullName>
    </submittedName>
</protein>
<dbReference type="EMBL" id="MU266328">
    <property type="protein sequence ID" value="KAH7931059.1"/>
    <property type="molecule type" value="Genomic_DNA"/>
</dbReference>
<reference evidence="1" key="1">
    <citation type="journal article" date="2021" name="New Phytol.">
        <title>Evolutionary innovations through gain and loss of genes in the ectomycorrhizal Boletales.</title>
        <authorList>
            <person name="Wu G."/>
            <person name="Miyauchi S."/>
            <person name="Morin E."/>
            <person name="Kuo A."/>
            <person name="Drula E."/>
            <person name="Varga T."/>
            <person name="Kohler A."/>
            <person name="Feng B."/>
            <person name="Cao Y."/>
            <person name="Lipzen A."/>
            <person name="Daum C."/>
            <person name="Hundley H."/>
            <person name="Pangilinan J."/>
            <person name="Johnson J."/>
            <person name="Barry K."/>
            <person name="LaButti K."/>
            <person name="Ng V."/>
            <person name="Ahrendt S."/>
            <person name="Min B."/>
            <person name="Choi I.G."/>
            <person name="Park H."/>
            <person name="Plett J.M."/>
            <person name="Magnuson J."/>
            <person name="Spatafora J.W."/>
            <person name="Nagy L.G."/>
            <person name="Henrissat B."/>
            <person name="Grigoriev I.V."/>
            <person name="Yang Z.L."/>
            <person name="Xu J."/>
            <person name="Martin F.M."/>
        </authorList>
    </citation>
    <scope>NUCLEOTIDE SEQUENCE</scope>
    <source>
        <strain evidence="1">KUC20120723A-06</strain>
    </source>
</reference>
<accession>A0ACB8BZX4</accession>
<dbReference type="Proteomes" id="UP000790709">
    <property type="component" value="Unassembled WGS sequence"/>
</dbReference>
<proteinExistence type="predicted"/>
<gene>
    <name evidence="1" type="ORF">BV22DRAFT_26012</name>
</gene>
<sequence>MYPFNQFPTDFQFPSDAMYQPHYSFPDDNSVAQDPSAFPDMYRRPSVDTSDAPLNYNYPYQPIVYQQQPHLHAPVPLLPQYPPQPATRQDTPVISQPEHVLYPPAALDYYESGPQLLFPTPSELLTDLAALDAQSRVTDPPQAASQPPTASPSQTLVDPSEPSSESSSAVPSVTKTESQRKARQRAVAEEIGFTPTDPDSISSHDKKRHYLECVEQYVTYLHEQLRLVATEPLEFERVSTYRGLSSRSIRTLLVHMQNTNKQLHASTLEEERVFIDLSEQIMAADSGEPPHRRHSVDIAGVPGYPSAASGSYLTPPPTENA</sequence>
<keyword evidence="2" id="KW-1185">Reference proteome</keyword>
<comment type="caution">
    <text evidence="1">The sequence shown here is derived from an EMBL/GenBank/DDBJ whole genome shotgun (WGS) entry which is preliminary data.</text>
</comment>
<evidence type="ECO:0000313" key="2">
    <source>
        <dbReference type="Proteomes" id="UP000790709"/>
    </source>
</evidence>
<name>A0ACB8BZX4_9AGAM</name>